<accession>A0A3N7F379</accession>
<dbReference type="EMBL" id="CM009295">
    <property type="protein sequence ID" value="RQO91786.1"/>
    <property type="molecule type" value="Genomic_DNA"/>
</dbReference>
<gene>
    <name evidence="1" type="ORF">POPTR_006G154266</name>
</gene>
<keyword evidence="2" id="KW-1185">Reference proteome</keyword>
<dbReference type="Proteomes" id="UP000006729">
    <property type="component" value="Chromosome 6"/>
</dbReference>
<protein>
    <submittedName>
        <fullName evidence="1">Uncharacterized protein</fullName>
    </submittedName>
</protein>
<dbReference type="AlphaFoldDB" id="A0A3N7F379"/>
<evidence type="ECO:0000313" key="2">
    <source>
        <dbReference type="Proteomes" id="UP000006729"/>
    </source>
</evidence>
<reference evidence="1 2" key="1">
    <citation type="journal article" date="2006" name="Science">
        <title>The genome of black cottonwood, Populus trichocarpa (Torr. &amp; Gray).</title>
        <authorList>
            <person name="Tuskan G.A."/>
            <person name="Difazio S."/>
            <person name="Jansson S."/>
            <person name="Bohlmann J."/>
            <person name="Grigoriev I."/>
            <person name="Hellsten U."/>
            <person name="Putnam N."/>
            <person name="Ralph S."/>
            <person name="Rombauts S."/>
            <person name="Salamov A."/>
            <person name="Schein J."/>
            <person name="Sterck L."/>
            <person name="Aerts A."/>
            <person name="Bhalerao R.R."/>
            <person name="Bhalerao R.P."/>
            <person name="Blaudez D."/>
            <person name="Boerjan W."/>
            <person name="Brun A."/>
            <person name="Brunner A."/>
            <person name="Busov V."/>
            <person name="Campbell M."/>
            <person name="Carlson J."/>
            <person name="Chalot M."/>
            <person name="Chapman J."/>
            <person name="Chen G.L."/>
            <person name="Cooper D."/>
            <person name="Coutinho P.M."/>
            <person name="Couturier J."/>
            <person name="Covert S."/>
            <person name="Cronk Q."/>
            <person name="Cunningham R."/>
            <person name="Davis J."/>
            <person name="Degroeve S."/>
            <person name="Dejardin A."/>
            <person name="Depamphilis C."/>
            <person name="Detter J."/>
            <person name="Dirks B."/>
            <person name="Dubchak I."/>
            <person name="Duplessis S."/>
            <person name="Ehlting J."/>
            <person name="Ellis B."/>
            <person name="Gendler K."/>
            <person name="Goodstein D."/>
            <person name="Gribskov M."/>
            <person name="Grimwood J."/>
            <person name="Groover A."/>
            <person name="Gunter L."/>
            <person name="Hamberger B."/>
            <person name="Heinze B."/>
            <person name="Helariutta Y."/>
            <person name="Henrissat B."/>
            <person name="Holligan D."/>
            <person name="Holt R."/>
            <person name="Huang W."/>
            <person name="Islam-Faridi N."/>
            <person name="Jones S."/>
            <person name="Jones-Rhoades M."/>
            <person name="Jorgensen R."/>
            <person name="Joshi C."/>
            <person name="Kangasjarvi J."/>
            <person name="Karlsson J."/>
            <person name="Kelleher C."/>
            <person name="Kirkpatrick R."/>
            <person name="Kirst M."/>
            <person name="Kohler A."/>
            <person name="Kalluri U."/>
            <person name="Larimer F."/>
            <person name="Leebens-Mack J."/>
            <person name="Leple J.C."/>
            <person name="Locascio P."/>
            <person name="Lou Y."/>
            <person name="Lucas S."/>
            <person name="Martin F."/>
            <person name="Montanini B."/>
            <person name="Napoli C."/>
            <person name="Nelson D.R."/>
            <person name="Nelson C."/>
            <person name="Nieminen K."/>
            <person name="Nilsson O."/>
            <person name="Pereda V."/>
            <person name="Peter G."/>
            <person name="Philippe R."/>
            <person name="Pilate G."/>
            <person name="Poliakov A."/>
            <person name="Razumovskaya J."/>
            <person name="Richardson P."/>
            <person name="Rinaldi C."/>
            <person name="Ritland K."/>
            <person name="Rouze P."/>
            <person name="Ryaboy D."/>
            <person name="Schmutz J."/>
            <person name="Schrader J."/>
            <person name="Segerman B."/>
            <person name="Shin H."/>
            <person name="Siddiqui A."/>
            <person name="Sterky F."/>
            <person name="Terry A."/>
            <person name="Tsai C.J."/>
            <person name="Uberbacher E."/>
            <person name="Unneberg P."/>
            <person name="Vahala J."/>
            <person name="Wall K."/>
            <person name="Wessler S."/>
            <person name="Yang G."/>
            <person name="Yin T."/>
            <person name="Douglas C."/>
            <person name="Marra M."/>
            <person name="Sandberg G."/>
            <person name="Van de Peer Y."/>
            <person name="Rokhsar D."/>
        </authorList>
    </citation>
    <scope>NUCLEOTIDE SEQUENCE [LARGE SCALE GENOMIC DNA]</scope>
    <source>
        <strain evidence="2">cv. Nisqually</strain>
    </source>
</reference>
<name>A0A3N7F379_POPTR</name>
<organism evidence="1 2">
    <name type="scientific">Populus trichocarpa</name>
    <name type="common">Western balsam poplar</name>
    <name type="synonym">Populus balsamifera subsp. trichocarpa</name>
    <dbReference type="NCBI Taxonomy" id="3694"/>
    <lineage>
        <taxon>Eukaryota</taxon>
        <taxon>Viridiplantae</taxon>
        <taxon>Streptophyta</taxon>
        <taxon>Embryophyta</taxon>
        <taxon>Tracheophyta</taxon>
        <taxon>Spermatophyta</taxon>
        <taxon>Magnoliopsida</taxon>
        <taxon>eudicotyledons</taxon>
        <taxon>Gunneridae</taxon>
        <taxon>Pentapetalae</taxon>
        <taxon>rosids</taxon>
        <taxon>fabids</taxon>
        <taxon>Malpighiales</taxon>
        <taxon>Salicaceae</taxon>
        <taxon>Saliceae</taxon>
        <taxon>Populus</taxon>
    </lineage>
</organism>
<proteinExistence type="predicted"/>
<sequence length="42" mass="5000">MFLCCHRELLMVDPFSLIKFILHLCNFLHEDCCNLEPFLVCV</sequence>
<evidence type="ECO:0000313" key="1">
    <source>
        <dbReference type="EMBL" id="RQO91786.1"/>
    </source>
</evidence>
<dbReference type="InParanoid" id="A0A3N7F379"/>